<evidence type="ECO:0000313" key="10">
    <source>
        <dbReference type="EMBL" id="THH16918.1"/>
    </source>
</evidence>
<name>A0A4S4LYA8_9AGAM</name>
<evidence type="ECO:0000256" key="5">
    <source>
        <dbReference type="ARBA" id="ARBA00045246"/>
    </source>
</evidence>
<feature type="chain" id="PRO_5020494177" description="Thioredoxin domain-containing protein" evidence="8">
    <location>
        <begin position="33"/>
        <end position="586"/>
    </location>
</feature>
<reference evidence="10 11" key="1">
    <citation type="submission" date="2019-02" db="EMBL/GenBank/DDBJ databases">
        <title>Genome sequencing of the rare red list fungi Bondarzewia mesenterica.</title>
        <authorList>
            <person name="Buettner E."/>
            <person name="Kellner H."/>
        </authorList>
    </citation>
    <scope>NUCLEOTIDE SEQUENCE [LARGE SCALE GENOMIC DNA]</scope>
    <source>
        <strain evidence="10 11">DSM 108281</strain>
    </source>
</reference>
<dbReference type="GO" id="GO:0005789">
    <property type="term" value="C:endoplasmic reticulum membrane"/>
    <property type="evidence" value="ECO:0007669"/>
    <property type="project" value="UniProtKB-SubCell"/>
</dbReference>
<gene>
    <name evidence="10" type="ORF">EW146_g3797</name>
</gene>
<dbReference type="PROSITE" id="PS51352">
    <property type="entry name" value="THIOREDOXIN_2"/>
    <property type="match status" value="2"/>
</dbReference>
<evidence type="ECO:0000256" key="7">
    <source>
        <dbReference type="SAM" id="Phobius"/>
    </source>
</evidence>
<feature type="signal peptide" evidence="8">
    <location>
        <begin position="1"/>
        <end position="32"/>
    </location>
</feature>
<comment type="caution">
    <text evidence="10">The sequence shown here is derived from an EMBL/GenBank/DDBJ whole genome shotgun (WGS) entry which is preliminary data.</text>
</comment>
<dbReference type="OrthoDB" id="72053at2759"/>
<dbReference type="CDD" id="cd02961">
    <property type="entry name" value="PDI_a_family"/>
    <property type="match status" value="1"/>
</dbReference>
<protein>
    <recommendedName>
        <fullName evidence="9">Thioredoxin domain-containing protein</fullName>
    </recommendedName>
</protein>
<dbReference type="PROSITE" id="PS00194">
    <property type="entry name" value="THIOREDOXIN_1"/>
    <property type="match status" value="1"/>
</dbReference>
<feature type="region of interest" description="Disordered" evidence="6">
    <location>
        <begin position="141"/>
        <end position="171"/>
    </location>
</feature>
<keyword evidence="8" id="KW-0732">Signal</keyword>
<proteinExistence type="predicted"/>
<dbReference type="InterPro" id="IPR013766">
    <property type="entry name" value="Thioredoxin_domain"/>
</dbReference>
<dbReference type="InterPro" id="IPR017937">
    <property type="entry name" value="Thioredoxin_CS"/>
</dbReference>
<dbReference type="PANTHER" id="PTHR46426:SF1">
    <property type="entry name" value="PROTEIN DISULFIDE-ISOMERASE TMX3"/>
    <property type="match status" value="1"/>
</dbReference>
<evidence type="ECO:0000256" key="6">
    <source>
        <dbReference type="SAM" id="MobiDB-lite"/>
    </source>
</evidence>
<dbReference type="SUPFAM" id="SSF52833">
    <property type="entry name" value="Thioredoxin-like"/>
    <property type="match status" value="2"/>
</dbReference>
<comment type="function">
    <text evidence="5">Probable disulfide isomerase, which participates in the folding of proteins containing disulfide bonds. May act as a dithiol oxidase. Acts as a regulator of endoplasmic reticulum-mitochondria contact sites via its ability to regulate redox signals.</text>
</comment>
<keyword evidence="2 7" id="KW-0812">Transmembrane</keyword>
<evidence type="ECO:0000256" key="2">
    <source>
        <dbReference type="ARBA" id="ARBA00022692"/>
    </source>
</evidence>
<keyword evidence="11" id="KW-1185">Reference proteome</keyword>
<dbReference type="AlphaFoldDB" id="A0A4S4LYA8"/>
<keyword evidence="4 7" id="KW-0472">Membrane</keyword>
<feature type="domain" description="Thioredoxin" evidence="9">
    <location>
        <begin position="134"/>
        <end position="277"/>
    </location>
</feature>
<keyword evidence="3 7" id="KW-1133">Transmembrane helix</keyword>
<dbReference type="Pfam" id="PF00085">
    <property type="entry name" value="Thioredoxin"/>
    <property type="match status" value="2"/>
</dbReference>
<evidence type="ECO:0000256" key="1">
    <source>
        <dbReference type="ARBA" id="ARBA00004389"/>
    </source>
</evidence>
<organism evidence="10 11">
    <name type="scientific">Bondarzewia mesenterica</name>
    <dbReference type="NCBI Taxonomy" id="1095465"/>
    <lineage>
        <taxon>Eukaryota</taxon>
        <taxon>Fungi</taxon>
        <taxon>Dikarya</taxon>
        <taxon>Basidiomycota</taxon>
        <taxon>Agaricomycotina</taxon>
        <taxon>Agaricomycetes</taxon>
        <taxon>Russulales</taxon>
        <taxon>Bondarzewiaceae</taxon>
        <taxon>Bondarzewia</taxon>
    </lineage>
</organism>
<evidence type="ECO:0000313" key="11">
    <source>
        <dbReference type="Proteomes" id="UP000310158"/>
    </source>
</evidence>
<feature type="compositionally biased region" description="Low complexity" evidence="6">
    <location>
        <begin position="141"/>
        <end position="151"/>
    </location>
</feature>
<dbReference type="InterPro" id="IPR036249">
    <property type="entry name" value="Thioredoxin-like_sf"/>
</dbReference>
<dbReference type="EMBL" id="SGPL01000135">
    <property type="protein sequence ID" value="THH16918.1"/>
    <property type="molecule type" value="Genomic_DNA"/>
</dbReference>
<comment type="subcellular location">
    <subcellularLocation>
        <location evidence="1">Endoplasmic reticulum membrane</location>
        <topology evidence="1">Single-pass membrane protein</topology>
    </subcellularLocation>
</comment>
<sequence>MKLWLTRGLARFPCSLLFASLALTGFTLPVKSATSEVLTPDNFKQAVAEGYWFVEHFSPWCPHCRDFAPLWGDLVNEYDGSDVHLAQVNCAAHGDLCSENGINGYPQMNLYHDGLLTETFKGVRNHERLVNFLTKNTATAPSFSAPSSAEAPRTETHHTTAHEEPAVDFNPNGEVLALTPDTFKDATAGGNVFVKFFAPWCGHCKKLAPTWTKLSKEMQHKLTIAEVNCDEHKALCREQDVQGYPMLFLYSSGGQKAEYTGSRKFDTIKAWAERAVKPSVSELEYTDFEQTVKENPVIYLFVHRPEDSHILNSLTKAARPLLGSPTVYTSSDPSFLSHLSLPEASMPILLALKDHDSQTPTSTLRLTAGTPEAELNTWLLHNRLPSSMELGDGTFQQVMNAAHRPLVVIVSVPKDGAEREGLVKEVADVAQKWRRRSDSEKGAQERGVVFTWMDADRWASWLKSMYGITGSGDVVIVDHGKLIYYDTEPSGDKIQLSSTSILAALKGALSGGYRAKHSENVVERMARYLNNKLTSIETVVTSHPVMSVSVLIVGIIGLFLGLKKLFNDDETNGYYQHGNGKGERLD</sequence>
<evidence type="ECO:0000256" key="8">
    <source>
        <dbReference type="SAM" id="SignalP"/>
    </source>
</evidence>
<dbReference type="Gene3D" id="3.40.30.10">
    <property type="entry name" value="Glutaredoxin"/>
    <property type="match status" value="3"/>
</dbReference>
<accession>A0A4S4LYA8</accession>
<feature type="domain" description="Thioredoxin" evidence="9">
    <location>
        <begin position="17"/>
        <end position="133"/>
    </location>
</feature>
<feature type="compositionally biased region" description="Basic and acidic residues" evidence="6">
    <location>
        <begin position="152"/>
        <end position="165"/>
    </location>
</feature>
<evidence type="ECO:0000259" key="9">
    <source>
        <dbReference type="PROSITE" id="PS51352"/>
    </source>
</evidence>
<dbReference type="Proteomes" id="UP000310158">
    <property type="component" value="Unassembled WGS sequence"/>
</dbReference>
<feature type="transmembrane region" description="Helical" evidence="7">
    <location>
        <begin position="544"/>
        <end position="562"/>
    </location>
</feature>
<evidence type="ECO:0000256" key="3">
    <source>
        <dbReference type="ARBA" id="ARBA00022989"/>
    </source>
</evidence>
<dbReference type="InterPro" id="IPR052250">
    <property type="entry name" value="PDI_TMX3"/>
</dbReference>
<evidence type="ECO:0000256" key="4">
    <source>
        <dbReference type="ARBA" id="ARBA00023136"/>
    </source>
</evidence>
<dbReference type="PANTHER" id="PTHR46426">
    <property type="entry name" value="PROTEIN DISULFIDE-ISOMERASE TMX3"/>
    <property type="match status" value="1"/>
</dbReference>